<comment type="function">
    <text evidence="3">PPIases accelerate the folding of proteins. It catalyzes the cis-trans isomerization of proline imidic peptide bonds in oligopeptides.</text>
</comment>
<evidence type="ECO:0000256" key="3">
    <source>
        <dbReference type="RuleBase" id="RU363019"/>
    </source>
</evidence>
<comment type="caution">
    <text evidence="5">The sequence shown here is derived from an EMBL/GenBank/DDBJ whole genome shotgun (WGS) entry which is preliminary data.</text>
</comment>
<dbReference type="EC" id="5.2.1.8" evidence="3"/>
<name>A0A1E2UQ01_9GAMM</name>
<dbReference type="Pfam" id="PF00160">
    <property type="entry name" value="Pro_isomerase"/>
    <property type="match status" value="1"/>
</dbReference>
<evidence type="ECO:0000256" key="1">
    <source>
        <dbReference type="ARBA" id="ARBA00023110"/>
    </source>
</evidence>
<dbReference type="AlphaFoldDB" id="A0A1E2UQ01"/>
<dbReference type="EMBL" id="LVJZ01000003">
    <property type="protein sequence ID" value="ODB96779.1"/>
    <property type="molecule type" value="Genomic_DNA"/>
</dbReference>
<reference evidence="5 6" key="1">
    <citation type="submission" date="2016-03" db="EMBL/GenBank/DDBJ databases">
        <title>Chemosynthetic sulphur-oxidizing symbionts of marine invertebrate animals are capable of nitrogen fixation.</title>
        <authorList>
            <person name="Petersen J.M."/>
            <person name="Kemper A."/>
            <person name="Gruber-Vodicka H."/>
            <person name="Cardini U."/>
            <person name="Geest Mvander."/>
            <person name="Kleiner M."/>
            <person name="Bulgheresi S."/>
            <person name="Fussmann M."/>
            <person name="Herbold C."/>
            <person name="Seah B.K.B."/>
            <person name="Antony C.Paul."/>
            <person name="Liu D."/>
            <person name="Belitz A."/>
            <person name="Weber M."/>
        </authorList>
    </citation>
    <scope>NUCLEOTIDE SEQUENCE [LARGE SCALE GENOMIC DNA]</scope>
    <source>
        <strain evidence="5">G_D</strain>
    </source>
</reference>
<protein>
    <recommendedName>
        <fullName evidence="3">Peptidyl-prolyl cis-trans isomerase</fullName>
        <shortName evidence="3">PPIase</shortName>
        <ecNumber evidence="3">5.2.1.8</ecNumber>
    </recommendedName>
</protein>
<feature type="domain" description="PPIase cyclophilin-type" evidence="4">
    <location>
        <begin position="33"/>
        <end position="187"/>
    </location>
</feature>
<dbReference type="SUPFAM" id="SSF50891">
    <property type="entry name" value="Cyclophilin-like"/>
    <property type="match status" value="1"/>
</dbReference>
<dbReference type="InterPro" id="IPR002130">
    <property type="entry name" value="Cyclophilin-type_PPIase_dom"/>
</dbReference>
<dbReference type="Proteomes" id="UP000094849">
    <property type="component" value="Unassembled WGS sequence"/>
</dbReference>
<dbReference type="RefSeq" id="WP_069013893.1">
    <property type="nucleotide sequence ID" value="NZ_LVJW01000003.1"/>
</dbReference>
<organism evidence="5 6">
    <name type="scientific">Candidatus Thiodiazotropha endoloripes</name>
    <dbReference type="NCBI Taxonomy" id="1818881"/>
    <lineage>
        <taxon>Bacteria</taxon>
        <taxon>Pseudomonadati</taxon>
        <taxon>Pseudomonadota</taxon>
        <taxon>Gammaproteobacteria</taxon>
        <taxon>Chromatiales</taxon>
        <taxon>Sedimenticolaceae</taxon>
        <taxon>Candidatus Thiodiazotropha</taxon>
    </lineage>
</organism>
<dbReference type="PRINTS" id="PR00153">
    <property type="entry name" value="CSAPPISMRASE"/>
</dbReference>
<proteinExistence type="inferred from homology"/>
<feature type="signal peptide" evidence="3">
    <location>
        <begin position="1"/>
        <end position="24"/>
    </location>
</feature>
<evidence type="ECO:0000313" key="6">
    <source>
        <dbReference type="Proteomes" id="UP000094849"/>
    </source>
</evidence>
<evidence type="ECO:0000259" key="4">
    <source>
        <dbReference type="PROSITE" id="PS50072"/>
    </source>
</evidence>
<dbReference type="CDD" id="cd01920">
    <property type="entry name" value="cyclophilin_EcCYP_like"/>
    <property type="match status" value="1"/>
</dbReference>
<dbReference type="PROSITE" id="PS50072">
    <property type="entry name" value="CSA_PPIASE_2"/>
    <property type="match status" value="1"/>
</dbReference>
<keyword evidence="6" id="KW-1185">Reference proteome</keyword>
<feature type="chain" id="PRO_5009027004" description="Peptidyl-prolyl cis-trans isomerase" evidence="3">
    <location>
        <begin position="25"/>
        <end position="189"/>
    </location>
</feature>
<dbReference type="STRING" id="1818881.A3196_08430"/>
<keyword evidence="2 3" id="KW-0413">Isomerase</keyword>
<evidence type="ECO:0000313" key="5">
    <source>
        <dbReference type="EMBL" id="ODB96779.1"/>
    </source>
</evidence>
<dbReference type="InterPro" id="IPR029000">
    <property type="entry name" value="Cyclophilin-like_dom_sf"/>
</dbReference>
<keyword evidence="1 3" id="KW-0697">Rotamase</keyword>
<dbReference type="PANTHER" id="PTHR43246">
    <property type="entry name" value="PEPTIDYL-PROLYL CIS-TRANS ISOMERASE CYP38, CHLOROPLASTIC"/>
    <property type="match status" value="1"/>
</dbReference>
<sequence length="189" mass="20898">MKKIHKSLLLSFSLLFAFSADLLAEPVKVLMKTSVGDITLSLDQEKAPKTVENFLQYVRDGFYDGTIYHRVIKDFMIQGGGFTADMNKKATREPVENEAKNGLKNKKGTIAMARTSAPHSATAQFFINHKDNSFLDYPSRDGWGYAVFGEVTQGMDVVNAIAEQPTGVSNGMRDVPRSTITIDKVSIVE</sequence>
<dbReference type="GO" id="GO:0003755">
    <property type="term" value="F:peptidyl-prolyl cis-trans isomerase activity"/>
    <property type="evidence" value="ECO:0007669"/>
    <property type="project" value="UniProtKB-UniRule"/>
</dbReference>
<comment type="catalytic activity">
    <reaction evidence="3">
        <text>[protein]-peptidylproline (omega=180) = [protein]-peptidylproline (omega=0)</text>
        <dbReference type="Rhea" id="RHEA:16237"/>
        <dbReference type="Rhea" id="RHEA-COMP:10747"/>
        <dbReference type="Rhea" id="RHEA-COMP:10748"/>
        <dbReference type="ChEBI" id="CHEBI:83833"/>
        <dbReference type="ChEBI" id="CHEBI:83834"/>
        <dbReference type="EC" id="5.2.1.8"/>
    </reaction>
</comment>
<comment type="similarity">
    <text evidence="3">Belongs to the cyclophilin-type PPIase family.</text>
</comment>
<dbReference type="InterPro" id="IPR044665">
    <property type="entry name" value="E_coli_cyclophilin_A-like"/>
</dbReference>
<dbReference type="Gene3D" id="2.40.100.10">
    <property type="entry name" value="Cyclophilin-like"/>
    <property type="match status" value="1"/>
</dbReference>
<evidence type="ECO:0000256" key="2">
    <source>
        <dbReference type="ARBA" id="ARBA00023235"/>
    </source>
</evidence>
<dbReference type="OrthoDB" id="9807797at2"/>
<gene>
    <name evidence="5" type="ORF">A3196_08430</name>
</gene>
<accession>A0A1E2UQ01</accession>
<keyword evidence="3" id="KW-0732">Signal</keyword>